<comment type="caution">
    <text evidence="2">The sequence shown here is derived from an EMBL/GenBank/DDBJ whole genome shotgun (WGS) entry which is preliminary data.</text>
</comment>
<feature type="compositionally biased region" description="Polar residues" evidence="1">
    <location>
        <begin position="11"/>
        <end position="25"/>
    </location>
</feature>
<dbReference type="EMBL" id="CAJOBZ010000002">
    <property type="protein sequence ID" value="CAF4758024.1"/>
    <property type="molecule type" value="Genomic_DNA"/>
</dbReference>
<reference evidence="2" key="1">
    <citation type="submission" date="2021-02" db="EMBL/GenBank/DDBJ databases">
        <authorList>
            <person name="Steward A R."/>
        </authorList>
    </citation>
    <scope>NUCLEOTIDE SEQUENCE</scope>
</reference>
<evidence type="ECO:0000256" key="1">
    <source>
        <dbReference type="SAM" id="MobiDB-lite"/>
    </source>
</evidence>
<keyword evidence="3" id="KW-1185">Reference proteome</keyword>
<name>A0A821LXX0_9NEOP</name>
<sequence length="90" mass="9905">MNRSNIFLRAGTTTGLDTGARQMTQHKSHESARRPPQRMKTMKTIQTCRARRASSPPHQGLYAGPSTVLHQQVAKKYPASSGSARTKRSG</sequence>
<evidence type="ECO:0000313" key="2">
    <source>
        <dbReference type="EMBL" id="CAF4758024.1"/>
    </source>
</evidence>
<proteinExistence type="predicted"/>
<gene>
    <name evidence="2" type="ORF">PMACD_LOCUS1140</name>
</gene>
<accession>A0A821LXX0</accession>
<evidence type="ECO:0000313" key="3">
    <source>
        <dbReference type="Proteomes" id="UP000663880"/>
    </source>
</evidence>
<feature type="region of interest" description="Disordered" evidence="1">
    <location>
        <begin position="11"/>
        <end position="40"/>
    </location>
</feature>
<dbReference type="AlphaFoldDB" id="A0A821LXX0"/>
<dbReference type="Proteomes" id="UP000663880">
    <property type="component" value="Unassembled WGS sequence"/>
</dbReference>
<organism evidence="2 3">
    <name type="scientific">Pieris macdunnoughi</name>
    <dbReference type="NCBI Taxonomy" id="345717"/>
    <lineage>
        <taxon>Eukaryota</taxon>
        <taxon>Metazoa</taxon>
        <taxon>Ecdysozoa</taxon>
        <taxon>Arthropoda</taxon>
        <taxon>Hexapoda</taxon>
        <taxon>Insecta</taxon>
        <taxon>Pterygota</taxon>
        <taxon>Neoptera</taxon>
        <taxon>Endopterygota</taxon>
        <taxon>Lepidoptera</taxon>
        <taxon>Glossata</taxon>
        <taxon>Ditrysia</taxon>
        <taxon>Papilionoidea</taxon>
        <taxon>Pieridae</taxon>
        <taxon>Pierinae</taxon>
        <taxon>Pieris</taxon>
    </lineage>
</organism>
<protein>
    <submittedName>
        <fullName evidence="2">Uncharacterized protein</fullName>
    </submittedName>
</protein>